<feature type="region of interest" description="Disordered" evidence="1">
    <location>
        <begin position="27"/>
        <end position="66"/>
    </location>
</feature>
<proteinExistence type="predicted"/>
<reference evidence="2 3" key="1">
    <citation type="submission" date="2017-03" db="EMBL/GenBank/DDBJ databases">
        <title>Genome of the blue death feigning beetle - Asbolus verrucosus.</title>
        <authorList>
            <person name="Rider S.D."/>
        </authorList>
    </citation>
    <scope>NUCLEOTIDE SEQUENCE [LARGE SCALE GENOMIC DNA]</scope>
    <source>
        <strain evidence="2">Butters</strain>
        <tissue evidence="2">Head and leg muscle</tissue>
    </source>
</reference>
<dbReference type="OrthoDB" id="69711at2759"/>
<protein>
    <submittedName>
        <fullName evidence="2">Uncharacterized protein</fullName>
    </submittedName>
</protein>
<feature type="region of interest" description="Disordered" evidence="1">
    <location>
        <begin position="173"/>
        <end position="201"/>
    </location>
</feature>
<dbReference type="EMBL" id="QDEB01090231">
    <property type="protein sequence ID" value="RZC33282.1"/>
    <property type="molecule type" value="Genomic_DNA"/>
</dbReference>
<sequence length="491" mass="55732">MESYYSSDEEIAWGPLTLREIKKELQKKPRKIKHRQTDCGHCTYSHPEMNPPQEKFTELETKSNTSGNSGISAYFTPNESFQPEPIINKNDLFLEQLTKVIEGEDISSYASALDVTNTSKPANDTILRILKSQDKYPEDLDKIQQTLVDNSIHLSSDEEDDKFLHNSVIEEVSATDSSDSDDDVIVITDNSSTDDSDEETHNIQVENLIKHEKRSVSLQIENYKEKSPDKSNEKGEDLQAEEETSSSTGTEELLLELQHIHEKQKLLHGVSGEDDSSLDENLQTVEQEKRNVLSSEIKDLQINHGLKWDRKDNNESSQTEEINEKIRFVNLDEDKLNMSGINYLPINNQHQHMATHFEECDEDEINCVFENPTPSLASTESDSHSKTTSEVVKYNKENIAGGLPEVIYKPAKKTVAATKKEITLPSSIQKLVQEPIITKHEKRVNQRGLNMTSVSRKLLEEDLTCTTVDYSLLNQSGEDISFVTKKQAFIK</sequence>
<feature type="compositionally biased region" description="Basic and acidic residues" evidence="1">
    <location>
        <begin position="222"/>
        <end position="237"/>
    </location>
</feature>
<evidence type="ECO:0000256" key="1">
    <source>
        <dbReference type="SAM" id="MobiDB-lite"/>
    </source>
</evidence>
<dbReference type="Proteomes" id="UP000292052">
    <property type="component" value="Unassembled WGS sequence"/>
</dbReference>
<gene>
    <name evidence="2" type="ORF">BDFB_000028</name>
</gene>
<evidence type="ECO:0000313" key="2">
    <source>
        <dbReference type="EMBL" id="RZC33282.1"/>
    </source>
</evidence>
<accession>A0A482VK98</accession>
<comment type="caution">
    <text evidence="2">The sequence shown here is derived from an EMBL/GenBank/DDBJ whole genome shotgun (WGS) entry which is preliminary data.</text>
</comment>
<feature type="region of interest" description="Disordered" evidence="1">
    <location>
        <begin position="220"/>
        <end position="249"/>
    </location>
</feature>
<dbReference type="AlphaFoldDB" id="A0A482VK98"/>
<evidence type="ECO:0000313" key="3">
    <source>
        <dbReference type="Proteomes" id="UP000292052"/>
    </source>
</evidence>
<keyword evidence="3" id="KW-1185">Reference proteome</keyword>
<organism evidence="2 3">
    <name type="scientific">Asbolus verrucosus</name>
    <name type="common">Desert ironclad beetle</name>
    <dbReference type="NCBI Taxonomy" id="1661398"/>
    <lineage>
        <taxon>Eukaryota</taxon>
        <taxon>Metazoa</taxon>
        <taxon>Ecdysozoa</taxon>
        <taxon>Arthropoda</taxon>
        <taxon>Hexapoda</taxon>
        <taxon>Insecta</taxon>
        <taxon>Pterygota</taxon>
        <taxon>Neoptera</taxon>
        <taxon>Endopterygota</taxon>
        <taxon>Coleoptera</taxon>
        <taxon>Polyphaga</taxon>
        <taxon>Cucujiformia</taxon>
        <taxon>Tenebrionidae</taxon>
        <taxon>Pimeliinae</taxon>
        <taxon>Asbolus</taxon>
    </lineage>
</organism>
<name>A0A482VK98_ASBVE</name>